<dbReference type="InterPro" id="IPR000914">
    <property type="entry name" value="SBP_5_dom"/>
</dbReference>
<dbReference type="Gene3D" id="3.40.190.10">
    <property type="entry name" value="Periplasmic binding protein-like II"/>
    <property type="match status" value="1"/>
</dbReference>
<accession>A0A855Y8M9</accession>
<evidence type="ECO:0000313" key="2">
    <source>
        <dbReference type="EMBL" id="PWW38964.1"/>
    </source>
</evidence>
<evidence type="ECO:0000259" key="1">
    <source>
        <dbReference type="Pfam" id="PF00496"/>
    </source>
</evidence>
<dbReference type="InterPro" id="IPR039424">
    <property type="entry name" value="SBP_5"/>
</dbReference>
<dbReference type="Proteomes" id="UP000247078">
    <property type="component" value="Unassembled WGS sequence"/>
</dbReference>
<dbReference type="GO" id="GO:0003677">
    <property type="term" value="F:DNA binding"/>
    <property type="evidence" value="ECO:0007669"/>
    <property type="project" value="UniProtKB-KW"/>
</dbReference>
<feature type="domain" description="Solute-binding protein family 5" evidence="1">
    <location>
        <begin position="110"/>
        <end position="451"/>
    </location>
</feature>
<organism evidence="2 3">
    <name type="scientific">Paenibacillus pabuli</name>
    <dbReference type="NCBI Taxonomy" id="1472"/>
    <lineage>
        <taxon>Bacteria</taxon>
        <taxon>Bacillati</taxon>
        <taxon>Bacillota</taxon>
        <taxon>Bacilli</taxon>
        <taxon>Bacillales</taxon>
        <taxon>Paenibacillaceae</taxon>
        <taxon>Paenibacillus</taxon>
    </lineage>
</organism>
<dbReference type="SUPFAM" id="SSF53850">
    <property type="entry name" value="Periplasmic binding protein-like II"/>
    <property type="match status" value="1"/>
</dbReference>
<dbReference type="PANTHER" id="PTHR30290:SF72">
    <property type="entry name" value="HTH-TYPE TRANSCRIPTIONAL REGULATOR SGRR"/>
    <property type="match status" value="1"/>
</dbReference>
<dbReference type="AlphaFoldDB" id="A0A855Y8M9"/>
<dbReference type="PIRSF" id="PIRSF002741">
    <property type="entry name" value="MppA"/>
    <property type="match status" value="1"/>
</dbReference>
<proteinExistence type="predicted"/>
<comment type="caution">
    <text evidence="2">The sequence shown here is derived from an EMBL/GenBank/DDBJ whole genome shotgun (WGS) entry which is preliminary data.</text>
</comment>
<dbReference type="PANTHER" id="PTHR30290">
    <property type="entry name" value="PERIPLASMIC BINDING COMPONENT OF ABC TRANSPORTER"/>
    <property type="match status" value="1"/>
</dbReference>
<dbReference type="Gene3D" id="3.10.105.10">
    <property type="entry name" value="Dipeptide-binding Protein, Domain 3"/>
    <property type="match status" value="1"/>
</dbReference>
<dbReference type="InterPro" id="IPR030678">
    <property type="entry name" value="Peptide/Ni-bd"/>
</dbReference>
<sequence length="551" mass="64906">MLTILTSEADVVLALAQEATIKGRFHDGIRLLENHHVDDVIRGRFVQWLEGQYGYRVDKNEHYQLDTLRLPFYRSMTNLDPAFTLRRTEWHMARQLFDTLLIKDDENNEILPHLAYYWEIDNTESTWTFYIRKGILFHDNTELHAKDVVYTIERLTSTKFGRTEWTELPIDKIRAIGPYCVEISLRRPYHLLPQLLVSPRASILPLSSAKRSPREFARLPIGSGPFRVVENDDSQIVLEAFPAYFSGRAQLDRVELWILPETRYRSLPLKELAGDTLPYIHPFQLHPRNNQPPDIERIETGCTYMTFQLNKPGPLESDDFRHWLSRVANPHRMNAGLNNHTYSPAYSFFPNWSIISEQMLKHEYPNYGPSYLKSEPDFLEGPPFHPQQTLSILTYHILGDSLERNARWFSEQCAIYGIKINVEVRDYEEFIRPEIIDAADLVLANAVVDDNSVISFLRLMFDDRHVVRRHLSPEVYEHLNIRLRKIENEPEANKRILMTQETEQWLRDKRAVFFLYHLNQSTYYDKRLIGMQTNAYGWADFYRLALRPSFD</sequence>
<dbReference type="GO" id="GO:0042597">
    <property type="term" value="C:periplasmic space"/>
    <property type="evidence" value="ECO:0007669"/>
    <property type="project" value="UniProtKB-ARBA"/>
</dbReference>
<keyword evidence="2" id="KW-0238">DNA-binding</keyword>
<dbReference type="GO" id="GO:0015833">
    <property type="term" value="P:peptide transport"/>
    <property type="evidence" value="ECO:0007669"/>
    <property type="project" value="TreeGrafter"/>
</dbReference>
<name>A0A855Y8M9_9BACL</name>
<reference evidence="2 3" key="1">
    <citation type="submission" date="2018-05" db="EMBL/GenBank/DDBJ databases">
        <title>Freshwater and sediment microbial communities from various areas in North America, analyzing microbe dynamics in response to fracking.</title>
        <authorList>
            <person name="Lamendella R."/>
        </authorList>
    </citation>
    <scope>NUCLEOTIDE SEQUENCE [LARGE SCALE GENOMIC DNA]</scope>
    <source>
        <strain evidence="2 3">DB-3</strain>
    </source>
</reference>
<dbReference type="GO" id="GO:0043190">
    <property type="term" value="C:ATP-binding cassette (ABC) transporter complex"/>
    <property type="evidence" value="ECO:0007669"/>
    <property type="project" value="InterPro"/>
</dbReference>
<protein>
    <submittedName>
        <fullName evidence="2">MarR-like DNA-binding transcriptional regulator SgrR of sgrS sRNA</fullName>
    </submittedName>
</protein>
<dbReference type="GO" id="GO:1904680">
    <property type="term" value="F:peptide transmembrane transporter activity"/>
    <property type="evidence" value="ECO:0007669"/>
    <property type="project" value="TreeGrafter"/>
</dbReference>
<dbReference type="EMBL" id="QGTZ01000007">
    <property type="protein sequence ID" value="PWW38964.1"/>
    <property type="molecule type" value="Genomic_DNA"/>
</dbReference>
<gene>
    <name evidence="2" type="ORF">DET56_107366</name>
</gene>
<dbReference type="Pfam" id="PF00496">
    <property type="entry name" value="SBP_bac_5"/>
    <property type="match status" value="1"/>
</dbReference>
<evidence type="ECO:0000313" key="3">
    <source>
        <dbReference type="Proteomes" id="UP000247078"/>
    </source>
</evidence>